<keyword evidence="13" id="KW-0472">Membrane</keyword>
<dbReference type="InterPro" id="IPR051343">
    <property type="entry name" value="G-type_lectin_kinases/EP1-like"/>
</dbReference>
<dbReference type="InterPro" id="IPR001245">
    <property type="entry name" value="Ser-Thr/Tyr_kinase_cat_dom"/>
</dbReference>
<evidence type="ECO:0000256" key="8">
    <source>
        <dbReference type="ARBA" id="ARBA00022840"/>
    </source>
</evidence>
<dbReference type="Proteomes" id="UP000228380">
    <property type="component" value="Chromosome 4"/>
</dbReference>
<keyword evidence="2" id="KW-0723">Serine/threonine-protein kinase</keyword>
<comment type="catalytic activity">
    <reaction evidence="12">
        <text>L-seryl-[protein] + ATP = O-phospho-L-seryl-[protein] + ADP + H(+)</text>
        <dbReference type="Rhea" id="RHEA:17989"/>
        <dbReference type="Rhea" id="RHEA-COMP:9863"/>
        <dbReference type="Rhea" id="RHEA-COMP:11604"/>
        <dbReference type="ChEBI" id="CHEBI:15378"/>
        <dbReference type="ChEBI" id="CHEBI:29999"/>
        <dbReference type="ChEBI" id="CHEBI:30616"/>
        <dbReference type="ChEBI" id="CHEBI:83421"/>
        <dbReference type="ChEBI" id="CHEBI:456216"/>
        <dbReference type="EC" id="2.7.11.1"/>
    </reaction>
</comment>
<dbReference type="PANTHER" id="PTHR47976">
    <property type="entry name" value="G-TYPE LECTIN S-RECEPTOR-LIKE SERINE/THREONINE-PROTEIN KINASE SD2-5"/>
    <property type="match status" value="1"/>
</dbReference>
<dbReference type="EC" id="2.7.11.1" evidence="1"/>
<keyword evidence="6" id="KW-0547">Nucleotide-binding</keyword>
<dbReference type="InterPro" id="IPR011009">
    <property type="entry name" value="Kinase-like_dom_sf"/>
</dbReference>
<evidence type="ECO:0000256" key="3">
    <source>
        <dbReference type="ARBA" id="ARBA00022679"/>
    </source>
</evidence>
<dbReference type="SUPFAM" id="SSF56112">
    <property type="entry name" value="Protein kinase-like (PK-like)"/>
    <property type="match status" value="1"/>
</dbReference>
<evidence type="ECO:0000256" key="12">
    <source>
        <dbReference type="ARBA" id="ARBA00048679"/>
    </source>
</evidence>
<evidence type="ECO:0000259" key="15">
    <source>
        <dbReference type="PROSITE" id="PS50948"/>
    </source>
</evidence>
<evidence type="ECO:0000313" key="16">
    <source>
        <dbReference type="Proteomes" id="UP000228380"/>
    </source>
</evidence>
<evidence type="ECO:0000256" key="5">
    <source>
        <dbReference type="ARBA" id="ARBA00022734"/>
    </source>
</evidence>
<keyword evidence="7" id="KW-0418">Kinase</keyword>
<dbReference type="AlphaFoldDB" id="A0A8B9ADZ3"/>
<evidence type="ECO:0000256" key="13">
    <source>
        <dbReference type="SAM" id="Phobius"/>
    </source>
</evidence>
<evidence type="ECO:0000256" key="7">
    <source>
        <dbReference type="ARBA" id="ARBA00022777"/>
    </source>
</evidence>
<accession>A0A8B9ADZ3</accession>
<reference evidence="17" key="2">
    <citation type="submission" date="2025-08" db="UniProtKB">
        <authorList>
            <consortium name="RefSeq"/>
        </authorList>
    </citation>
    <scope>IDENTIFICATION</scope>
    <source>
        <tissue evidence="17">Young leaves</tissue>
    </source>
</reference>
<reference evidence="16" key="1">
    <citation type="journal article" date="2019" name="Nat. Commun.">
        <title>Genome-wide association mapping of date palm fruit traits.</title>
        <authorList>
            <person name="Hazzouri K.M."/>
            <person name="Gros-Balthazard M."/>
            <person name="Flowers J.M."/>
            <person name="Copetti D."/>
            <person name="Lemansour A."/>
            <person name="Lebrun M."/>
            <person name="Masmoudi K."/>
            <person name="Ferrand S."/>
            <person name="Dhar M.I."/>
            <person name="Fresquez Z.A."/>
            <person name="Rosas U."/>
            <person name="Zhang J."/>
            <person name="Talag J."/>
            <person name="Lee S."/>
            <person name="Kudrna D."/>
            <person name="Powell R.F."/>
            <person name="Leitch I.J."/>
            <person name="Krueger R.R."/>
            <person name="Wing R.A."/>
            <person name="Amiri K.M.A."/>
            <person name="Purugganan M.D."/>
        </authorList>
    </citation>
    <scope>NUCLEOTIDE SEQUENCE [LARGE SCALE GENOMIC DNA]</scope>
    <source>
        <strain evidence="16">cv. Khalas</strain>
    </source>
</reference>
<feature type="domain" description="Protein kinase" evidence="14">
    <location>
        <begin position="194"/>
        <end position="296"/>
    </location>
</feature>
<evidence type="ECO:0000256" key="11">
    <source>
        <dbReference type="ARBA" id="ARBA00047899"/>
    </source>
</evidence>
<dbReference type="GO" id="GO:0005524">
    <property type="term" value="F:ATP binding"/>
    <property type="evidence" value="ECO:0007669"/>
    <property type="project" value="UniProtKB-KW"/>
</dbReference>
<evidence type="ECO:0000256" key="10">
    <source>
        <dbReference type="ARBA" id="ARBA00023180"/>
    </source>
</evidence>
<evidence type="ECO:0000256" key="2">
    <source>
        <dbReference type="ARBA" id="ARBA00022527"/>
    </source>
</evidence>
<evidence type="ECO:0000256" key="9">
    <source>
        <dbReference type="ARBA" id="ARBA00023157"/>
    </source>
</evidence>
<dbReference type="FunFam" id="3.30.200.20:FF:000195">
    <property type="entry name" value="G-type lectin S-receptor-like serine/threonine-protein kinase"/>
    <property type="match status" value="1"/>
</dbReference>
<keyword evidence="8" id="KW-0067">ATP-binding</keyword>
<dbReference type="Pfam" id="PF07714">
    <property type="entry name" value="PK_Tyr_Ser-Thr"/>
    <property type="match status" value="1"/>
</dbReference>
<feature type="transmembrane region" description="Helical" evidence="13">
    <location>
        <begin position="155"/>
        <end position="176"/>
    </location>
</feature>
<keyword evidence="13" id="KW-0812">Transmembrane</keyword>
<evidence type="ECO:0000259" key="14">
    <source>
        <dbReference type="PROSITE" id="PS50011"/>
    </source>
</evidence>
<dbReference type="Gene3D" id="3.30.200.20">
    <property type="entry name" value="Phosphorylase Kinase, domain 1"/>
    <property type="match status" value="1"/>
</dbReference>
<keyword evidence="3" id="KW-0808">Transferase</keyword>
<organism evidence="16 17">
    <name type="scientific">Phoenix dactylifera</name>
    <name type="common">Date palm</name>
    <dbReference type="NCBI Taxonomy" id="42345"/>
    <lineage>
        <taxon>Eukaryota</taxon>
        <taxon>Viridiplantae</taxon>
        <taxon>Streptophyta</taxon>
        <taxon>Embryophyta</taxon>
        <taxon>Tracheophyta</taxon>
        <taxon>Spermatophyta</taxon>
        <taxon>Magnoliopsida</taxon>
        <taxon>Liliopsida</taxon>
        <taxon>Arecaceae</taxon>
        <taxon>Coryphoideae</taxon>
        <taxon>Phoeniceae</taxon>
        <taxon>Phoenix</taxon>
    </lineage>
</organism>
<dbReference type="PROSITE" id="PS50011">
    <property type="entry name" value="PROTEIN_KINASE_DOM"/>
    <property type="match status" value="1"/>
</dbReference>
<dbReference type="PANTHER" id="PTHR47976:SF108">
    <property type="entry name" value="G-TYPE LECTIN S-RECEPTOR-LIKE SERINE_THREONINE-PROTEIN KINASE LECRK1"/>
    <property type="match status" value="1"/>
</dbReference>
<dbReference type="InterPro" id="IPR003609">
    <property type="entry name" value="Pan_app"/>
</dbReference>
<evidence type="ECO:0000313" key="17">
    <source>
        <dbReference type="RefSeq" id="XP_038982168.1"/>
    </source>
</evidence>
<sequence length="296" mass="33237">MGFQPPDICRNLTSKIGSGACGFNSYCISGGGNQSVNCVCPPDYSFQDPDRKYKGCAPNFAPQSCKGKFTLREMNNVDWPGSAYEHLAPIDEDRCKTGCLGDCNCAVAIYQYEGRNCWKKRLPLSNGKMGDYVDRKAFVKVPMDSTKDDFGKKKIVIVTTLVPILLLLVCLCLFLWKKNRKQDMFTIERATDNFSINNKLGEGGFGPVYKGQLEDGQEIAVKRLSKDSVQGVTEFKNELMLISKLQHKNLVQILGCCIHGDERMLIYEYMQNKSLDAFIFGTYIILLLYTLLALQC</sequence>
<evidence type="ECO:0000256" key="4">
    <source>
        <dbReference type="ARBA" id="ARBA00022729"/>
    </source>
</evidence>
<feature type="domain" description="Apple" evidence="15">
    <location>
        <begin position="65"/>
        <end position="137"/>
    </location>
</feature>
<dbReference type="InterPro" id="IPR000719">
    <property type="entry name" value="Prot_kinase_dom"/>
</dbReference>
<dbReference type="KEGG" id="pda:120110660"/>
<keyword evidence="16" id="KW-1185">Reference proteome</keyword>
<keyword evidence="10" id="KW-0325">Glycoprotein</keyword>
<dbReference type="GO" id="GO:0004674">
    <property type="term" value="F:protein serine/threonine kinase activity"/>
    <property type="evidence" value="ECO:0007669"/>
    <property type="project" value="UniProtKB-KW"/>
</dbReference>
<comment type="catalytic activity">
    <reaction evidence="11">
        <text>L-threonyl-[protein] + ATP = O-phospho-L-threonyl-[protein] + ADP + H(+)</text>
        <dbReference type="Rhea" id="RHEA:46608"/>
        <dbReference type="Rhea" id="RHEA-COMP:11060"/>
        <dbReference type="Rhea" id="RHEA-COMP:11605"/>
        <dbReference type="ChEBI" id="CHEBI:15378"/>
        <dbReference type="ChEBI" id="CHEBI:30013"/>
        <dbReference type="ChEBI" id="CHEBI:30616"/>
        <dbReference type="ChEBI" id="CHEBI:61977"/>
        <dbReference type="ChEBI" id="CHEBI:456216"/>
        <dbReference type="EC" id="2.7.11.1"/>
    </reaction>
</comment>
<keyword evidence="5" id="KW-0430">Lectin</keyword>
<dbReference type="Pfam" id="PF08276">
    <property type="entry name" value="PAN_2"/>
    <property type="match status" value="1"/>
</dbReference>
<protein>
    <recommendedName>
        <fullName evidence="1">non-specific serine/threonine protein kinase</fullName>
        <ecNumber evidence="1">2.7.11.1</ecNumber>
    </recommendedName>
</protein>
<dbReference type="GeneID" id="120110660"/>
<keyword evidence="9" id="KW-1015">Disulfide bond</keyword>
<gene>
    <name evidence="17" type="primary">LOC120110660</name>
</gene>
<keyword evidence="13" id="KW-1133">Transmembrane helix</keyword>
<dbReference type="CDD" id="cd01098">
    <property type="entry name" value="PAN_AP_plant"/>
    <property type="match status" value="1"/>
</dbReference>
<proteinExistence type="predicted"/>
<feature type="transmembrane region" description="Helical" evidence="13">
    <location>
        <begin position="274"/>
        <end position="294"/>
    </location>
</feature>
<name>A0A8B9ADZ3_PHODC</name>
<dbReference type="PROSITE" id="PS50948">
    <property type="entry name" value="PAN"/>
    <property type="match status" value="1"/>
</dbReference>
<dbReference type="OrthoDB" id="778574at2759"/>
<evidence type="ECO:0000256" key="6">
    <source>
        <dbReference type="ARBA" id="ARBA00022741"/>
    </source>
</evidence>
<keyword evidence="4" id="KW-0732">Signal</keyword>
<evidence type="ECO:0000256" key="1">
    <source>
        <dbReference type="ARBA" id="ARBA00012513"/>
    </source>
</evidence>
<dbReference type="RefSeq" id="XP_038982168.1">
    <property type="nucleotide sequence ID" value="XM_039126240.1"/>
</dbReference>